<dbReference type="RefSeq" id="WP_378244615.1">
    <property type="nucleotide sequence ID" value="NZ_JBHSKF010000002.1"/>
</dbReference>
<evidence type="ECO:0008006" key="3">
    <source>
        <dbReference type="Google" id="ProtNLM"/>
    </source>
</evidence>
<evidence type="ECO:0000313" key="2">
    <source>
        <dbReference type="Proteomes" id="UP001596157"/>
    </source>
</evidence>
<reference evidence="2" key="1">
    <citation type="journal article" date="2019" name="Int. J. Syst. Evol. Microbiol.">
        <title>The Global Catalogue of Microorganisms (GCM) 10K type strain sequencing project: providing services to taxonomists for standard genome sequencing and annotation.</title>
        <authorList>
            <consortium name="The Broad Institute Genomics Platform"/>
            <consortium name="The Broad Institute Genome Sequencing Center for Infectious Disease"/>
            <person name="Wu L."/>
            <person name="Ma J."/>
        </authorList>
    </citation>
    <scope>NUCLEOTIDE SEQUENCE [LARGE SCALE GENOMIC DNA]</scope>
    <source>
        <strain evidence="2">CCUG 59778</strain>
    </source>
</reference>
<comment type="caution">
    <text evidence="1">The sequence shown here is derived from an EMBL/GenBank/DDBJ whole genome shotgun (WGS) entry which is preliminary data.</text>
</comment>
<proteinExistence type="predicted"/>
<dbReference type="Proteomes" id="UP001596157">
    <property type="component" value="Unassembled WGS sequence"/>
</dbReference>
<accession>A0ABW0ELW2</accession>
<keyword evidence="2" id="KW-1185">Reference proteome</keyword>
<sequence>MHPSPRSWDSLPDPDAYGVRQLREFLDPWHPRASIESGRIEETVVDPQRVLDNVVMALHRLDIDLDSPSVLDPATITTAELAAMLDGDRAPQLIAHVLNTAVRLMASRYPGPAARDPFSHQYDLRHLTPPAVDGDELALARDLFNRRLAAHDDMAPADLAADLAPYDPGGLVRVLAAISVLYCHKLVVLKYYEDVPGDDPPRPGARGPA</sequence>
<name>A0ABW0ELW2_9PSEU</name>
<organism evidence="1 2">
    <name type="scientific">Actinokineospora guangxiensis</name>
    <dbReference type="NCBI Taxonomy" id="1490288"/>
    <lineage>
        <taxon>Bacteria</taxon>
        <taxon>Bacillati</taxon>
        <taxon>Actinomycetota</taxon>
        <taxon>Actinomycetes</taxon>
        <taxon>Pseudonocardiales</taxon>
        <taxon>Pseudonocardiaceae</taxon>
        <taxon>Actinokineospora</taxon>
    </lineage>
</organism>
<dbReference type="EMBL" id="JBHSKF010000002">
    <property type="protein sequence ID" value="MFC5286565.1"/>
    <property type="molecule type" value="Genomic_DNA"/>
</dbReference>
<protein>
    <recommendedName>
        <fullName evidence="3">DinB family protein</fullName>
    </recommendedName>
</protein>
<gene>
    <name evidence="1" type="ORF">ACFPM7_05835</name>
</gene>
<evidence type="ECO:0000313" key="1">
    <source>
        <dbReference type="EMBL" id="MFC5286565.1"/>
    </source>
</evidence>